<dbReference type="Proteomes" id="UP000191448">
    <property type="component" value="Unassembled WGS sequence"/>
</dbReference>
<sequence>MEGKFYNKKILFLVTRPIYPITGGREVVLYNYCKGLCEIFGAEVNLAIFTDFEKINNKMSFIKKQYRISQPNKLEKLKNIILQSFILRKWPLQVSIYYSKKSQKNFQNIVDEIKPDIIICDMARTAEYVSRLKESNAKRILDMDDLISKRYFRQLENVDDVNIFGQYKNRLPKIFLNLVDRNIMKKIILTLEGNLLKKYEKDISINFKNIIFVSPKESNEFNKITNSNKSICITIGVDFDYYSRNVVKEKKENTICFLGNMNIPHNQTAVEHFIKNIFPKIKLEIPECKFRIVGKCSEEYFERFKDKEDVIVTGEVDDIRKYIQDCSVSIAPLIYGSGIKTKILETMAMGVPIVTNSIGAEGIYVTSGKDIFVCDDINDFVINTINLIKDKELNRIISNNAKTTIETKYQWTNTLKNMQKILE</sequence>
<dbReference type="CDD" id="cd03801">
    <property type="entry name" value="GT4_PimA-like"/>
    <property type="match status" value="1"/>
</dbReference>
<dbReference type="PANTHER" id="PTHR46401">
    <property type="entry name" value="GLYCOSYLTRANSFERASE WBBK-RELATED"/>
    <property type="match status" value="1"/>
</dbReference>
<dbReference type="GO" id="GO:0016757">
    <property type="term" value="F:glycosyltransferase activity"/>
    <property type="evidence" value="ECO:0007669"/>
    <property type="project" value="TreeGrafter"/>
</dbReference>
<gene>
    <name evidence="2" type="ORF">CLTHE_20360</name>
</gene>
<proteinExistence type="predicted"/>
<evidence type="ECO:0000256" key="1">
    <source>
        <dbReference type="ARBA" id="ARBA00022679"/>
    </source>
</evidence>
<organism evidence="2 3">
    <name type="scientific">Clostridium thermobutyricum DSM 4928</name>
    <dbReference type="NCBI Taxonomy" id="1121339"/>
    <lineage>
        <taxon>Bacteria</taxon>
        <taxon>Bacillati</taxon>
        <taxon>Bacillota</taxon>
        <taxon>Clostridia</taxon>
        <taxon>Eubacteriales</taxon>
        <taxon>Clostridiaceae</taxon>
        <taxon>Clostridium</taxon>
    </lineage>
</organism>
<dbReference type="SUPFAM" id="SSF53756">
    <property type="entry name" value="UDP-Glycosyltransferase/glycogen phosphorylase"/>
    <property type="match status" value="1"/>
</dbReference>
<dbReference type="RefSeq" id="WP_080023225.1">
    <property type="nucleotide sequence ID" value="NZ_LTAY01000048.1"/>
</dbReference>
<dbReference type="Pfam" id="PF13692">
    <property type="entry name" value="Glyco_trans_1_4"/>
    <property type="match status" value="1"/>
</dbReference>
<evidence type="ECO:0000313" key="2">
    <source>
        <dbReference type="EMBL" id="OPX47473.1"/>
    </source>
</evidence>
<comment type="caution">
    <text evidence="2">The sequence shown here is derived from an EMBL/GenBank/DDBJ whole genome shotgun (WGS) entry which is preliminary data.</text>
</comment>
<keyword evidence="1 2" id="KW-0808">Transferase</keyword>
<dbReference type="PANTHER" id="PTHR46401:SF2">
    <property type="entry name" value="GLYCOSYLTRANSFERASE WBBK-RELATED"/>
    <property type="match status" value="1"/>
</dbReference>
<name>A0A1V4SVH1_9CLOT</name>
<dbReference type="OrthoDB" id="525353at2"/>
<reference evidence="2 3" key="1">
    <citation type="submission" date="2016-02" db="EMBL/GenBank/DDBJ databases">
        <title>Genome sequence of Clostridium thermobutyricum DSM 4928.</title>
        <authorList>
            <person name="Poehlein A."/>
            <person name="Daniel R."/>
        </authorList>
    </citation>
    <scope>NUCLEOTIDE SEQUENCE [LARGE SCALE GENOMIC DNA]</scope>
    <source>
        <strain evidence="2 3">DSM 4928</strain>
    </source>
</reference>
<dbReference type="GO" id="GO:0009103">
    <property type="term" value="P:lipopolysaccharide biosynthetic process"/>
    <property type="evidence" value="ECO:0007669"/>
    <property type="project" value="TreeGrafter"/>
</dbReference>
<evidence type="ECO:0000313" key="3">
    <source>
        <dbReference type="Proteomes" id="UP000191448"/>
    </source>
</evidence>
<dbReference type="AlphaFoldDB" id="A0A1V4SVH1"/>
<dbReference type="EMBL" id="LTAY01000048">
    <property type="protein sequence ID" value="OPX47473.1"/>
    <property type="molecule type" value="Genomic_DNA"/>
</dbReference>
<dbReference type="Gene3D" id="3.40.50.2000">
    <property type="entry name" value="Glycogen Phosphorylase B"/>
    <property type="match status" value="2"/>
</dbReference>
<protein>
    <submittedName>
        <fullName evidence="2">Glycosyl transferases group 1</fullName>
    </submittedName>
</protein>
<accession>A0A1V4SVH1</accession>